<gene>
    <name evidence="5" type="ORF">SBAD_LOCUS9656</name>
</gene>
<dbReference type="SUPFAM" id="SSF53223">
    <property type="entry name" value="Aminoacid dehydrogenase-like, N-terminal domain"/>
    <property type="match status" value="1"/>
</dbReference>
<dbReference type="GO" id="GO:0006108">
    <property type="term" value="P:malate metabolic process"/>
    <property type="evidence" value="ECO:0007669"/>
    <property type="project" value="TreeGrafter"/>
</dbReference>
<protein>
    <recommendedName>
        <fullName evidence="4">Malic enzyme N-terminal domain-containing protein</fullName>
    </recommendedName>
</protein>
<dbReference type="EMBL" id="UZAM01013000">
    <property type="protein sequence ID" value="VDP24692.1"/>
    <property type="molecule type" value="Genomic_DNA"/>
</dbReference>
<dbReference type="GO" id="GO:0046872">
    <property type="term" value="F:metal ion binding"/>
    <property type="evidence" value="ECO:0007669"/>
    <property type="project" value="UniProtKB-KW"/>
</dbReference>
<organism evidence="5 6">
    <name type="scientific">Soboliphyme baturini</name>
    <dbReference type="NCBI Taxonomy" id="241478"/>
    <lineage>
        <taxon>Eukaryota</taxon>
        <taxon>Metazoa</taxon>
        <taxon>Ecdysozoa</taxon>
        <taxon>Nematoda</taxon>
        <taxon>Enoplea</taxon>
        <taxon>Dorylaimia</taxon>
        <taxon>Dioctophymatida</taxon>
        <taxon>Dioctophymatoidea</taxon>
        <taxon>Soboliphymatidae</taxon>
        <taxon>Soboliphyme</taxon>
    </lineage>
</organism>
<dbReference type="Gene3D" id="3.40.50.10380">
    <property type="entry name" value="Malic enzyme, N-terminal domain"/>
    <property type="match status" value="1"/>
</dbReference>
<dbReference type="InterPro" id="IPR046346">
    <property type="entry name" value="Aminoacid_DH-like_N_sf"/>
</dbReference>
<dbReference type="GO" id="GO:0005739">
    <property type="term" value="C:mitochondrion"/>
    <property type="evidence" value="ECO:0007669"/>
    <property type="project" value="TreeGrafter"/>
</dbReference>
<dbReference type="FunFam" id="3.40.50.10380:FF:000004">
    <property type="entry name" value="Malic enzyme"/>
    <property type="match status" value="1"/>
</dbReference>
<dbReference type="PIRSF" id="PIRSF000106">
    <property type="entry name" value="ME"/>
    <property type="match status" value="1"/>
</dbReference>
<evidence type="ECO:0000256" key="2">
    <source>
        <dbReference type="PIRSR" id="PIRSR000106-2"/>
    </source>
</evidence>
<dbReference type="GO" id="GO:0004473">
    <property type="term" value="F:malate dehydrogenase (decarboxylating) (NADP+) activity"/>
    <property type="evidence" value="ECO:0007669"/>
    <property type="project" value="TreeGrafter"/>
</dbReference>
<dbReference type="PRINTS" id="PR00072">
    <property type="entry name" value="MALOXRDTASE"/>
</dbReference>
<dbReference type="PANTHER" id="PTHR23406">
    <property type="entry name" value="MALIC ENZYME-RELATED"/>
    <property type="match status" value="1"/>
</dbReference>
<sequence>MHFNDVLRKYLLCCCSLHIVKYSLASSCVRYLSGPQLSDVFPTERCDCKLRGYDVINNARYNKGMAFSRKERQLLGFNGLMPAAVMSQEKQCQRVLLNLADQPNDLYRYMVLNALQDRNEKLFYRVICENVDQLMPIVYTPTVGLACQKFGLIYQKPKGLYITIHDNTVERIYHILSNWPAVDIRAIVVTDGERILGLGDLGAYGMGIPVGKLSLYVALAGVQPSWCLPVVLDVGTDNQSLLDDPFYIGLKHKRIRGDIYYNFIDNFLKAVVKRFGQVCLVQFEDFANHNAFHFLDKYRNQYCTFNDDIQGELFNVRL</sequence>
<dbReference type="InterPro" id="IPR012301">
    <property type="entry name" value="Malic_N_dom"/>
</dbReference>
<dbReference type="OrthoDB" id="5365701at2759"/>
<dbReference type="SMART" id="SM01274">
    <property type="entry name" value="malic"/>
    <property type="match status" value="1"/>
</dbReference>
<dbReference type="Pfam" id="PF00390">
    <property type="entry name" value="malic"/>
    <property type="match status" value="1"/>
</dbReference>
<evidence type="ECO:0000256" key="1">
    <source>
        <dbReference type="PIRSR" id="PIRSR000106-1"/>
    </source>
</evidence>
<keyword evidence="6" id="KW-1185">Reference proteome</keyword>
<evidence type="ECO:0000313" key="6">
    <source>
        <dbReference type="Proteomes" id="UP000270296"/>
    </source>
</evidence>
<dbReference type="Gene3D" id="1.20.1370.30">
    <property type="match status" value="1"/>
</dbReference>
<dbReference type="PANTHER" id="PTHR23406:SF90">
    <property type="entry name" value="MALIC ENZYME-RELATED"/>
    <property type="match status" value="1"/>
</dbReference>
<evidence type="ECO:0000256" key="3">
    <source>
        <dbReference type="PIRSR" id="PIRSR000106-3"/>
    </source>
</evidence>
<accession>A0A3P8BFB8</accession>
<feature type="binding site" evidence="3">
    <location>
        <position position="285"/>
    </location>
    <ligand>
        <name>a divalent metal cation</name>
        <dbReference type="ChEBI" id="CHEBI:60240"/>
    </ligand>
</feature>
<dbReference type="AlphaFoldDB" id="A0A3P8BFB8"/>
<feature type="binding site" evidence="3">
    <location>
        <position position="284"/>
    </location>
    <ligand>
        <name>a divalent metal cation</name>
        <dbReference type="ChEBI" id="CHEBI:60240"/>
    </ligand>
</feature>
<reference evidence="5 6" key="1">
    <citation type="submission" date="2018-11" db="EMBL/GenBank/DDBJ databases">
        <authorList>
            <consortium name="Pathogen Informatics"/>
        </authorList>
    </citation>
    <scope>NUCLEOTIDE SEQUENCE [LARGE SCALE GENOMIC DNA]</scope>
</reference>
<dbReference type="InterPro" id="IPR001891">
    <property type="entry name" value="Malic_OxRdtase"/>
</dbReference>
<feature type="binding site" evidence="3">
    <location>
        <position position="308"/>
    </location>
    <ligand>
        <name>a divalent metal cation</name>
        <dbReference type="ChEBI" id="CHEBI:60240"/>
    </ligand>
</feature>
<keyword evidence="3" id="KW-0479">Metal-binding</keyword>
<evidence type="ECO:0000313" key="5">
    <source>
        <dbReference type="EMBL" id="VDP24692.1"/>
    </source>
</evidence>
<dbReference type="NCBIfam" id="NF010052">
    <property type="entry name" value="PRK13529.1"/>
    <property type="match status" value="1"/>
</dbReference>
<name>A0A3P8BFB8_9BILA</name>
<proteinExistence type="predicted"/>
<dbReference type="InterPro" id="IPR037062">
    <property type="entry name" value="Malic_N_dom_sf"/>
</dbReference>
<comment type="cofactor">
    <cofactor evidence="3">
        <name>Mg(2+)</name>
        <dbReference type="ChEBI" id="CHEBI:18420"/>
    </cofactor>
    <cofactor evidence="3">
        <name>Mn(2+)</name>
        <dbReference type="ChEBI" id="CHEBI:29035"/>
    </cofactor>
    <text evidence="3">Divalent metal cations. Prefers magnesium or manganese.</text>
</comment>
<feature type="domain" description="Malic enzyme N-terminal" evidence="4">
    <location>
        <begin position="116"/>
        <end position="299"/>
    </location>
</feature>
<feature type="active site" description="Proton donor" evidence="1">
    <location>
        <position position="139"/>
    </location>
</feature>
<feature type="active site" description="Proton acceptor" evidence="1">
    <location>
        <position position="212"/>
    </location>
</feature>
<feature type="binding site" evidence="2">
    <location>
        <position position="194"/>
    </location>
    <ligand>
        <name>(S)-malate</name>
        <dbReference type="ChEBI" id="CHEBI:15589"/>
    </ligand>
</feature>
<dbReference type="Proteomes" id="UP000270296">
    <property type="component" value="Unassembled WGS sequence"/>
</dbReference>
<evidence type="ECO:0000259" key="4">
    <source>
        <dbReference type="SMART" id="SM01274"/>
    </source>
</evidence>